<dbReference type="GO" id="GO:0005886">
    <property type="term" value="C:plasma membrane"/>
    <property type="evidence" value="ECO:0007669"/>
    <property type="project" value="UniProtKB-SubCell"/>
</dbReference>
<dbReference type="InterPro" id="IPR020781">
    <property type="entry name" value="ATPase_OSCP/d_CS"/>
</dbReference>
<evidence type="ECO:0000256" key="2">
    <source>
        <dbReference type="ARBA" id="ARBA00022448"/>
    </source>
</evidence>
<accession>A0A7W1X850</accession>
<evidence type="ECO:0000256" key="6">
    <source>
        <dbReference type="ARBA" id="ARBA00023196"/>
    </source>
</evidence>
<reference evidence="9 10" key="1">
    <citation type="submission" date="2020-07" db="EMBL/GenBank/DDBJ databases">
        <authorList>
            <person name="Feng H."/>
        </authorList>
    </citation>
    <scope>NUCLEOTIDE SEQUENCE [LARGE SCALE GENOMIC DNA]</scope>
    <source>
        <strain evidence="10">s-11</strain>
    </source>
</reference>
<keyword evidence="4 8" id="KW-0406">Ion transport</keyword>
<proteinExistence type="inferred from homology"/>
<dbReference type="Gene3D" id="1.10.520.20">
    <property type="entry name" value="N-terminal domain of the delta subunit of the F1F0-ATP synthase"/>
    <property type="match status" value="1"/>
</dbReference>
<evidence type="ECO:0000256" key="8">
    <source>
        <dbReference type="HAMAP-Rule" id="MF_01416"/>
    </source>
</evidence>
<keyword evidence="8" id="KW-1003">Cell membrane</keyword>
<sequence length="180" mass="20242">MSSVVAKRYAKALFEVALEKNCLDQVGTDLEQIAQTFASVPELKTWVQHPTTAAEQKKEVFARIFANLNEYTKNFLDLLADRRRESIVQDAFAEYKRLVNEHKGIVEAVVTTAFPLTATDRKKLVAAFEPIVGKKLDITEKVDSDILGGVIVQVGDRLYDGSLRTKLNRFRERLSGNRVG</sequence>
<comment type="subcellular location">
    <subcellularLocation>
        <location evidence="8">Cell membrane</location>
        <topology evidence="8">Peripheral membrane protein</topology>
    </subcellularLocation>
    <subcellularLocation>
        <location evidence="1">Membrane</location>
    </subcellularLocation>
</comment>
<keyword evidence="3 8" id="KW-0375">Hydrogen ion transport</keyword>
<evidence type="ECO:0000256" key="3">
    <source>
        <dbReference type="ARBA" id="ARBA00022781"/>
    </source>
</evidence>
<evidence type="ECO:0000256" key="7">
    <source>
        <dbReference type="ARBA" id="ARBA00023310"/>
    </source>
</evidence>
<name>A0A7W1X850_9BACL</name>
<evidence type="ECO:0000256" key="1">
    <source>
        <dbReference type="ARBA" id="ARBA00004370"/>
    </source>
</evidence>
<dbReference type="HAMAP" id="MF_01416">
    <property type="entry name" value="ATP_synth_delta_bact"/>
    <property type="match status" value="1"/>
</dbReference>
<organism evidence="9 10">
    <name type="scientific">Thermoactinomyces daqus</name>
    <dbReference type="NCBI Taxonomy" id="1329516"/>
    <lineage>
        <taxon>Bacteria</taxon>
        <taxon>Bacillati</taxon>
        <taxon>Bacillota</taxon>
        <taxon>Bacilli</taxon>
        <taxon>Bacillales</taxon>
        <taxon>Thermoactinomycetaceae</taxon>
        <taxon>Thermoactinomyces</taxon>
    </lineage>
</organism>
<keyword evidence="2 8" id="KW-0813">Transport</keyword>
<keyword evidence="5 8" id="KW-0472">Membrane</keyword>
<keyword evidence="7 8" id="KW-0066">ATP synthesis</keyword>
<dbReference type="InterPro" id="IPR000711">
    <property type="entry name" value="ATPase_OSCP/dsu"/>
</dbReference>
<evidence type="ECO:0000313" key="10">
    <source>
        <dbReference type="Proteomes" id="UP000530514"/>
    </source>
</evidence>
<dbReference type="PROSITE" id="PS00389">
    <property type="entry name" value="ATPASE_DELTA"/>
    <property type="match status" value="1"/>
</dbReference>
<dbReference type="RefSeq" id="WP_033100399.1">
    <property type="nucleotide sequence ID" value="NZ_JACEIP010000003.1"/>
</dbReference>
<dbReference type="EMBL" id="JACEIP010000003">
    <property type="protein sequence ID" value="MBA4541838.1"/>
    <property type="molecule type" value="Genomic_DNA"/>
</dbReference>
<evidence type="ECO:0000256" key="5">
    <source>
        <dbReference type="ARBA" id="ARBA00023136"/>
    </source>
</evidence>
<dbReference type="Pfam" id="PF00213">
    <property type="entry name" value="OSCP"/>
    <property type="match status" value="1"/>
</dbReference>
<protein>
    <recommendedName>
        <fullName evidence="8">ATP synthase subunit delta</fullName>
    </recommendedName>
    <alternativeName>
        <fullName evidence="8">ATP synthase F(1) sector subunit delta</fullName>
    </alternativeName>
    <alternativeName>
        <fullName evidence="8">F-type ATPase subunit delta</fullName>
        <shortName evidence="8">F-ATPase subunit delta</shortName>
    </alternativeName>
</protein>
<dbReference type="AlphaFoldDB" id="A0A7W1X850"/>
<dbReference type="InterPro" id="IPR026015">
    <property type="entry name" value="ATP_synth_OSCP/delta_N_sf"/>
</dbReference>
<keyword evidence="6 8" id="KW-0139">CF(1)</keyword>
<gene>
    <name evidence="8" type="primary">atpH</name>
    <name evidence="9" type="ORF">H1164_02830</name>
</gene>
<dbReference type="PRINTS" id="PR00125">
    <property type="entry name" value="ATPASEDELTA"/>
</dbReference>
<dbReference type="OrthoDB" id="9802471at2"/>
<evidence type="ECO:0000256" key="4">
    <source>
        <dbReference type="ARBA" id="ARBA00023065"/>
    </source>
</evidence>
<dbReference type="GO" id="GO:0046933">
    <property type="term" value="F:proton-transporting ATP synthase activity, rotational mechanism"/>
    <property type="evidence" value="ECO:0007669"/>
    <property type="project" value="UniProtKB-UniRule"/>
</dbReference>
<comment type="similarity">
    <text evidence="8">Belongs to the ATPase delta chain family.</text>
</comment>
<dbReference type="PANTHER" id="PTHR11910">
    <property type="entry name" value="ATP SYNTHASE DELTA CHAIN"/>
    <property type="match status" value="1"/>
</dbReference>
<dbReference type="NCBIfam" id="TIGR01145">
    <property type="entry name" value="ATP_synt_delta"/>
    <property type="match status" value="1"/>
</dbReference>
<dbReference type="GO" id="GO:0045259">
    <property type="term" value="C:proton-transporting ATP synthase complex"/>
    <property type="evidence" value="ECO:0007669"/>
    <property type="project" value="UniProtKB-KW"/>
</dbReference>
<dbReference type="Proteomes" id="UP000530514">
    <property type="component" value="Unassembled WGS sequence"/>
</dbReference>
<dbReference type="NCBIfam" id="NF004403">
    <property type="entry name" value="PRK05758.2-4"/>
    <property type="match status" value="1"/>
</dbReference>
<comment type="caution">
    <text evidence="9">The sequence shown here is derived from an EMBL/GenBank/DDBJ whole genome shotgun (WGS) entry which is preliminary data.</text>
</comment>
<keyword evidence="10" id="KW-1185">Reference proteome</keyword>
<dbReference type="NCBIfam" id="NF004402">
    <property type="entry name" value="PRK05758.2-2"/>
    <property type="match status" value="1"/>
</dbReference>
<comment type="function">
    <text evidence="8">F(1)F(0) ATP synthase produces ATP from ADP in the presence of a proton or sodium gradient. F-type ATPases consist of two structural domains, F(1) containing the extramembraneous catalytic core and F(0) containing the membrane proton channel, linked together by a central stalk and a peripheral stalk. During catalysis, ATP synthesis in the catalytic domain of F(1) is coupled via a rotary mechanism of the central stalk subunits to proton translocation.</text>
</comment>
<comment type="function">
    <text evidence="8">This protein is part of the stalk that links CF(0) to CF(1). It either transmits conformational changes from CF(0) to CF(1) or is implicated in proton conduction.</text>
</comment>
<dbReference type="SUPFAM" id="SSF47928">
    <property type="entry name" value="N-terminal domain of the delta subunit of the F1F0-ATP synthase"/>
    <property type="match status" value="1"/>
</dbReference>
<evidence type="ECO:0000313" key="9">
    <source>
        <dbReference type="EMBL" id="MBA4541838.1"/>
    </source>
</evidence>